<dbReference type="AlphaFoldDB" id="A0A6G1Q6V2"/>
<dbReference type="Proteomes" id="UP000503349">
    <property type="component" value="Chromosome 13"/>
</dbReference>
<evidence type="ECO:0000313" key="2">
    <source>
        <dbReference type="EMBL" id="KAF3698237.1"/>
    </source>
</evidence>
<evidence type="ECO:0000256" key="1">
    <source>
        <dbReference type="SAM" id="Phobius"/>
    </source>
</evidence>
<name>A0A6G1Q6V2_CHAAH</name>
<keyword evidence="1" id="KW-0812">Transmembrane</keyword>
<feature type="transmembrane region" description="Helical" evidence="1">
    <location>
        <begin position="26"/>
        <end position="44"/>
    </location>
</feature>
<dbReference type="EMBL" id="CM015724">
    <property type="protein sequence ID" value="KAF3698237.1"/>
    <property type="molecule type" value="Genomic_DNA"/>
</dbReference>
<keyword evidence="1" id="KW-0472">Membrane</keyword>
<reference evidence="3" key="2">
    <citation type="submission" date="2019-02" db="EMBL/GenBank/DDBJ databases">
        <title>Opniocepnalus argus Var Kimnra genome.</title>
        <authorList>
            <person name="Zhou C."/>
            <person name="Xiao S."/>
        </authorList>
    </citation>
    <scope>NUCLEOTIDE SEQUENCE [LARGE SCALE GENOMIC DNA]</scope>
</reference>
<keyword evidence="1" id="KW-1133">Transmembrane helix</keyword>
<evidence type="ECO:0000313" key="3">
    <source>
        <dbReference type="Proteomes" id="UP000503349"/>
    </source>
</evidence>
<sequence>MDLLCVSPHWSVSEGGIKEGGVKNGHVRLIASISVVVVAAVWCVDLQSM</sequence>
<gene>
    <name evidence="2" type="ORF">EXN66_Car013918</name>
</gene>
<accession>A0A6G1Q6V2</accession>
<protein>
    <submittedName>
        <fullName evidence="2">Uncharacterized protein</fullName>
    </submittedName>
</protein>
<reference evidence="2 3" key="1">
    <citation type="submission" date="2019-02" db="EMBL/GenBank/DDBJ databases">
        <title>Opniocepnalus argus genome.</title>
        <authorList>
            <person name="Zhou C."/>
            <person name="Xiao S."/>
        </authorList>
    </citation>
    <scope>NUCLEOTIDE SEQUENCE [LARGE SCALE GENOMIC DNA]</scope>
    <source>
        <strain evidence="2">OARG1902GOOAL</strain>
        <tissue evidence="2">Muscle</tissue>
    </source>
</reference>
<proteinExistence type="predicted"/>
<organism evidence="2 3">
    <name type="scientific">Channa argus</name>
    <name type="common">Northern snakehead</name>
    <name type="synonym">Ophicephalus argus</name>
    <dbReference type="NCBI Taxonomy" id="215402"/>
    <lineage>
        <taxon>Eukaryota</taxon>
        <taxon>Metazoa</taxon>
        <taxon>Chordata</taxon>
        <taxon>Craniata</taxon>
        <taxon>Vertebrata</taxon>
        <taxon>Euteleostomi</taxon>
        <taxon>Actinopterygii</taxon>
        <taxon>Neopterygii</taxon>
        <taxon>Teleostei</taxon>
        <taxon>Neoteleostei</taxon>
        <taxon>Acanthomorphata</taxon>
        <taxon>Anabantaria</taxon>
        <taxon>Anabantiformes</taxon>
        <taxon>Channoidei</taxon>
        <taxon>Channidae</taxon>
        <taxon>Channa</taxon>
    </lineage>
</organism>
<keyword evidence="3" id="KW-1185">Reference proteome</keyword>